<dbReference type="NCBIfam" id="TIGR00756">
    <property type="entry name" value="PPR"/>
    <property type="match status" value="4"/>
</dbReference>
<dbReference type="GO" id="GO:0003723">
    <property type="term" value="F:RNA binding"/>
    <property type="evidence" value="ECO:0007669"/>
    <property type="project" value="InterPro"/>
</dbReference>
<organism evidence="3 4">
    <name type="scientific">Adiantum capillus-veneris</name>
    <name type="common">Maidenhair fern</name>
    <dbReference type="NCBI Taxonomy" id="13818"/>
    <lineage>
        <taxon>Eukaryota</taxon>
        <taxon>Viridiplantae</taxon>
        <taxon>Streptophyta</taxon>
        <taxon>Embryophyta</taxon>
        <taxon>Tracheophyta</taxon>
        <taxon>Polypodiopsida</taxon>
        <taxon>Polypodiidae</taxon>
        <taxon>Polypodiales</taxon>
        <taxon>Pteridineae</taxon>
        <taxon>Pteridaceae</taxon>
        <taxon>Vittarioideae</taxon>
        <taxon>Adiantum</taxon>
    </lineage>
</organism>
<sequence length="591" mass="65718">MRKRGIWSILRKCRFFASHVRCAEMRTDPSTAAAEVMTLFQQGNTEQALQLLHAMRSQGLHSACDDTYCHLLSRCSATKALSQGRIIHAHIFKHGGSRPNSSLSYTLFCMYAKCSSLAETRAAFDNMGRRNVVAWTNMINEYAKQGPAIESLLLYEQMIQEGACPNNVTYLCVLRACSSYGVLRQGKLIHAHVILSSEEPDGLLGNAIIEMYAKCGNVEEAHYEFDLLQDRTVVSWNSLIAGYVKHSDYETAFFLFMEMELQGMEPDSITHLNILKACAASKDVVYGRLIHFNILNLGYETIPNVGNALVDMYCKCESLMDAWRTFQGIEKPHLEAWNALIAGCAQLGQAEEAFKLYNKLRLSKLDPGKVTYLSVLKACAALAAAEQGSAIHTIIKHKGLESDLFVASSLVDMHAKCGNLDEAHSLFHKMSVRSVVTWNTLIAGYALHGHAKGVFKLVCQMEKEGIHLNHATFVCLLFTCSHAGFLEEGCYFYGIMREGYCLFALMDHYCSMVDIFGRAGRLEEAVLIIRGMPFEPSSVVWKALLGGCRVCSDLSLAKHAAESLEQEDRGIFVLLSNIYAAGDIWEEELGA</sequence>
<evidence type="ECO:0000313" key="4">
    <source>
        <dbReference type="Proteomes" id="UP000886520"/>
    </source>
</evidence>
<protein>
    <recommendedName>
        <fullName evidence="5">Pentatricopeptide repeat-containing protein</fullName>
    </recommendedName>
</protein>
<dbReference type="Pfam" id="PF01535">
    <property type="entry name" value="PPR"/>
    <property type="match status" value="3"/>
</dbReference>
<keyword evidence="4" id="KW-1185">Reference proteome</keyword>
<feature type="repeat" description="PPR" evidence="2">
    <location>
        <begin position="333"/>
        <end position="367"/>
    </location>
</feature>
<dbReference type="Gene3D" id="1.25.40.10">
    <property type="entry name" value="Tetratricopeptide repeat domain"/>
    <property type="match status" value="5"/>
</dbReference>
<dbReference type="OrthoDB" id="185373at2759"/>
<feature type="repeat" description="PPR" evidence="2">
    <location>
        <begin position="232"/>
        <end position="266"/>
    </location>
</feature>
<dbReference type="InterPro" id="IPR011990">
    <property type="entry name" value="TPR-like_helical_dom_sf"/>
</dbReference>
<dbReference type="FunFam" id="1.25.40.10:FF:000073">
    <property type="entry name" value="Pentatricopeptide repeat-containing protein chloroplastic"/>
    <property type="match status" value="1"/>
</dbReference>
<name>A0A9D4ZJU4_ADICA</name>
<dbReference type="GO" id="GO:0048731">
    <property type="term" value="P:system development"/>
    <property type="evidence" value="ECO:0007669"/>
    <property type="project" value="UniProtKB-ARBA"/>
</dbReference>
<dbReference type="Pfam" id="PF13041">
    <property type="entry name" value="PPR_2"/>
    <property type="match status" value="4"/>
</dbReference>
<proteinExistence type="predicted"/>
<dbReference type="AlphaFoldDB" id="A0A9D4ZJU4"/>
<dbReference type="PANTHER" id="PTHR47926">
    <property type="entry name" value="PENTATRICOPEPTIDE REPEAT-CONTAINING PROTEIN"/>
    <property type="match status" value="1"/>
</dbReference>
<dbReference type="FunFam" id="1.25.40.10:FF:000158">
    <property type="entry name" value="pentatricopeptide repeat-containing protein At2g33680"/>
    <property type="match status" value="1"/>
</dbReference>
<evidence type="ECO:0008006" key="5">
    <source>
        <dbReference type="Google" id="ProtNLM"/>
    </source>
</evidence>
<dbReference type="Proteomes" id="UP000886520">
    <property type="component" value="Chromosome 7"/>
</dbReference>
<gene>
    <name evidence="3" type="ORF">GOP47_0007998</name>
</gene>
<feature type="repeat" description="PPR" evidence="2">
    <location>
        <begin position="434"/>
        <end position="468"/>
    </location>
</feature>
<keyword evidence="1" id="KW-0677">Repeat</keyword>
<evidence type="ECO:0000256" key="2">
    <source>
        <dbReference type="PROSITE-ProRule" id="PRU00708"/>
    </source>
</evidence>
<accession>A0A9D4ZJU4</accession>
<reference evidence="3" key="1">
    <citation type="submission" date="2021-01" db="EMBL/GenBank/DDBJ databases">
        <title>Adiantum capillus-veneris genome.</title>
        <authorList>
            <person name="Fang Y."/>
            <person name="Liao Q."/>
        </authorList>
    </citation>
    <scope>NUCLEOTIDE SEQUENCE</scope>
    <source>
        <strain evidence="3">H3</strain>
        <tissue evidence="3">Leaf</tissue>
    </source>
</reference>
<comment type="caution">
    <text evidence="3">The sequence shown here is derived from an EMBL/GenBank/DDBJ whole genome shotgun (WGS) entry which is preliminary data.</text>
</comment>
<evidence type="ECO:0000313" key="3">
    <source>
        <dbReference type="EMBL" id="KAI5078174.1"/>
    </source>
</evidence>
<dbReference type="GO" id="GO:0009451">
    <property type="term" value="P:RNA modification"/>
    <property type="evidence" value="ECO:0007669"/>
    <property type="project" value="InterPro"/>
</dbReference>
<dbReference type="PROSITE" id="PS51375">
    <property type="entry name" value="PPR"/>
    <property type="match status" value="4"/>
</dbReference>
<dbReference type="InterPro" id="IPR046960">
    <property type="entry name" value="PPR_At4g14850-like_plant"/>
</dbReference>
<dbReference type="InterPro" id="IPR002885">
    <property type="entry name" value="PPR_rpt"/>
</dbReference>
<dbReference type="EMBL" id="JABFUD020000007">
    <property type="protein sequence ID" value="KAI5078174.1"/>
    <property type="molecule type" value="Genomic_DNA"/>
</dbReference>
<feature type="repeat" description="PPR" evidence="2">
    <location>
        <begin position="131"/>
        <end position="165"/>
    </location>
</feature>
<evidence type="ECO:0000256" key="1">
    <source>
        <dbReference type="ARBA" id="ARBA00022737"/>
    </source>
</evidence>